<feature type="transmembrane region" description="Helical" evidence="7">
    <location>
        <begin position="34"/>
        <end position="53"/>
    </location>
</feature>
<dbReference type="Proteomes" id="UP001157125">
    <property type="component" value="Unassembled WGS sequence"/>
</dbReference>
<dbReference type="EMBL" id="BSUN01000001">
    <property type="protein sequence ID" value="GMA35593.1"/>
    <property type="molecule type" value="Genomic_DNA"/>
</dbReference>
<feature type="transmembrane region" description="Helical" evidence="7">
    <location>
        <begin position="200"/>
        <end position="223"/>
    </location>
</feature>
<evidence type="ECO:0000256" key="2">
    <source>
        <dbReference type="ARBA" id="ARBA00022448"/>
    </source>
</evidence>
<feature type="transmembrane region" description="Helical" evidence="7">
    <location>
        <begin position="244"/>
        <end position="266"/>
    </location>
</feature>
<comment type="caution">
    <text evidence="8">The sequence shown here is derived from an EMBL/GenBank/DDBJ whole genome shotgun (WGS) entry which is preliminary data.</text>
</comment>
<keyword evidence="9" id="KW-1185">Reference proteome</keyword>
<evidence type="ECO:0000256" key="1">
    <source>
        <dbReference type="ARBA" id="ARBA00004141"/>
    </source>
</evidence>
<gene>
    <name evidence="8" type="ORF">GCM10025876_17970</name>
</gene>
<keyword evidence="2" id="KW-0813">Transport</keyword>
<feature type="transmembrane region" description="Helical" evidence="7">
    <location>
        <begin position="305"/>
        <end position="323"/>
    </location>
</feature>
<feature type="transmembrane region" description="Helical" evidence="7">
    <location>
        <begin position="124"/>
        <end position="143"/>
    </location>
</feature>
<evidence type="ECO:0000256" key="3">
    <source>
        <dbReference type="ARBA" id="ARBA00022475"/>
    </source>
</evidence>
<evidence type="ECO:0000313" key="8">
    <source>
        <dbReference type="EMBL" id="GMA35593.1"/>
    </source>
</evidence>
<name>A0ABQ6IEQ7_9MICO</name>
<sequence length="324" mass="32420">MSDVLLAIATMAAVVAGGWFIQARGILPAGSREMLATVSFSIAGPCLLLATVAKADLATLASAGAAVTWGTTLALAAVLAVVARWGLRLPAGRATITALSGSYINAGNLGLPLAVYLFGDALAVVPTMLLQLLVMAPIAFGVLGRAADAHPVATVRTVTQDGDAPVRRSAFASAVLNPLTLATLAGLVLALLPWSVPEAALAPFDLVGAAAPPLALLTLGMSLSSDVRLADAAAGTRTSLAGPMLLTVAARAVIHPLLTWGVGLAVGLDDAALAVVVSMAALPTAQNVVVYANRYRCAVDVASRACVLTTALSGPVLIAVSALV</sequence>
<feature type="transmembrane region" description="Helical" evidence="7">
    <location>
        <begin position="175"/>
        <end position="194"/>
    </location>
</feature>
<keyword evidence="6 7" id="KW-0472">Membrane</keyword>
<reference evidence="9" key="1">
    <citation type="journal article" date="2019" name="Int. J. Syst. Evol. Microbiol.">
        <title>The Global Catalogue of Microorganisms (GCM) 10K type strain sequencing project: providing services to taxonomists for standard genome sequencing and annotation.</title>
        <authorList>
            <consortium name="The Broad Institute Genomics Platform"/>
            <consortium name="The Broad Institute Genome Sequencing Center for Infectious Disease"/>
            <person name="Wu L."/>
            <person name="Ma J."/>
        </authorList>
    </citation>
    <scope>NUCLEOTIDE SEQUENCE [LARGE SCALE GENOMIC DNA]</scope>
    <source>
        <strain evidence="9">NBRC 112299</strain>
    </source>
</reference>
<feature type="transmembrane region" description="Helical" evidence="7">
    <location>
        <begin position="272"/>
        <end position="293"/>
    </location>
</feature>
<evidence type="ECO:0000256" key="7">
    <source>
        <dbReference type="SAM" id="Phobius"/>
    </source>
</evidence>
<feature type="transmembrane region" description="Helical" evidence="7">
    <location>
        <begin position="6"/>
        <end position="27"/>
    </location>
</feature>
<keyword evidence="4 7" id="KW-0812">Transmembrane</keyword>
<evidence type="ECO:0000256" key="6">
    <source>
        <dbReference type="ARBA" id="ARBA00023136"/>
    </source>
</evidence>
<evidence type="ECO:0000256" key="4">
    <source>
        <dbReference type="ARBA" id="ARBA00022692"/>
    </source>
</evidence>
<evidence type="ECO:0000313" key="9">
    <source>
        <dbReference type="Proteomes" id="UP001157125"/>
    </source>
</evidence>
<organism evidence="8 9">
    <name type="scientific">Demequina litorisediminis</name>
    <dbReference type="NCBI Taxonomy" id="1849022"/>
    <lineage>
        <taxon>Bacteria</taxon>
        <taxon>Bacillati</taxon>
        <taxon>Actinomycetota</taxon>
        <taxon>Actinomycetes</taxon>
        <taxon>Micrococcales</taxon>
        <taxon>Demequinaceae</taxon>
        <taxon>Demequina</taxon>
    </lineage>
</organism>
<keyword evidence="5 7" id="KW-1133">Transmembrane helix</keyword>
<evidence type="ECO:0000256" key="5">
    <source>
        <dbReference type="ARBA" id="ARBA00022989"/>
    </source>
</evidence>
<keyword evidence="3" id="KW-1003">Cell membrane</keyword>
<dbReference type="RefSeq" id="WP_284328074.1">
    <property type="nucleotide sequence ID" value="NZ_BSUN01000001.1"/>
</dbReference>
<comment type="subcellular location">
    <subcellularLocation>
        <location evidence="1">Membrane</location>
        <topology evidence="1">Multi-pass membrane protein</topology>
    </subcellularLocation>
</comment>
<proteinExistence type="predicted"/>
<feature type="transmembrane region" description="Helical" evidence="7">
    <location>
        <begin position="94"/>
        <end position="118"/>
    </location>
</feature>
<dbReference type="Pfam" id="PF03547">
    <property type="entry name" value="Mem_trans"/>
    <property type="match status" value="1"/>
</dbReference>
<feature type="transmembrane region" description="Helical" evidence="7">
    <location>
        <begin position="59"/>
        <end position="82"/>
    </location>
</feature>
<dbReference type="PANTHER" id="PTHR36838:SF3">
    <property type="entry name" value="TRANSPORTER AUXIN EFFLUX CARRIER EC FAMILY"/>
    <property type="match status" value="1"/>
</dbReference>
<accession>A0ABQ6IEQ7</accession>
<protein>
    <submittedName>
        <fullName evidence="8">Membrane protein</fullName>
    </submittedName>
</protein>
<dbReference type="InterPro" id="IPR004776">
    <property type="entry name" value="Mem_transp_PIN-like"/>
</dbReference>
<dbReference type="PANTHER" id="PTHR36838">
    <property type="entry name" value="AUXIN EFFLUX CARRIER FAMILY PROTEIN"/>
    <property type="match status" value="1"/>
</dbReference>